<keyword evidence="2" id="KW-1185">Reference proteome</keyword>
<dbReference type="eggNOG" id="ENOG502N65A">
    <property type="taxonomic scope" value="Archaea"/>
</dbReference>
<gene>
    <name evidence="1" type="ORF">C496_06092</name>
</gene>
<sequence length="68" mass="8011">MSEERYRCICHTCESERLIDGLENAQEVFNEHADMAHEVELLKRQSRCRDSNWPVEPESGNDRSTTDR</sequence>
<evidence type="ECO:0000313" key="1">
    <source>
        <dbReference type="EMBL" id="ELY42881.1"/>
    </source>
</evidence>
<proteinExistence type="predicted"/>
<dbReference type="RefSeq" id="WP_006089038.1">
    <property type="nucleotide sequence ID" value="NZ_AOHW01000022.1"/>
</dbReference>
<dbReference type="OrthoDB" id="182638at2157"/>
<protein>
    <submittedName>
        <fullName evidence="1">Uncharacterized protein</fullName>
    </submittedName>
</protein>
<evidence type="ECO:0000313" key="2">
    <source>
        <dbReference type="Proteomes" id="UP000011599"/>
    </source>
</evidence>
<dbReference type="AlphaFoldDB" id="L9W0P1"/>
<dbReference type="PATRIC" id="fig|1114856.3.peg.1268"/>
<reference evidence="1 2" key="1">
    <citation type="journal article" date="2014" name="PLoS Genet.">
        <title>Phylogenetically driven sequencing of extremely halophilic archaea reveals strategies for static and dynamic osmo-response.</title>
        <authorList>
            <person name="Becker E.A."/>
            <person name="Seitzer P.M."/>
            <person name="Tritt A."/>
            <person name="Larsen D."/>
            <person name="Krusor M."/>
            <person name="Yao A.I."/>
            <person name="Wu D."/>
            <person name="Madern D."/>
            <person name="Eisen J.A."/>
            <person name="Darling A.E."/>
            <person name="Facciotti M.T."/>
        </authorList>
    </citation>
    <scope>NUCLEOTIDE SEQUENCE [LARGE SCALE GENOMIC DNA]</scope>
    <source>
        <strain evidence="1 2">GA33</strain>
    </source>
</reference>
<accession>L9W0P1</accession>
<name>L9W0P1_9EURY</name>
<dbReference type="EMBL" id="AOHW01000022">
    <property type="protein sequence ID" value="ELY42881.1"/>
    <property type="molecule type" value="Genomic_DNA"/>
</dbReference>
<dbReference type="Proteomes" id="UP000011599">
    <property type="component" value="Unassembled WGS sequence"/>
</dbReference>
<comment type="caution">
    <text evidence="1">The sequence shown here is derived from an EMBL/GenBank/DDBJ whole genome shotgun (WGS) entry which is preliminary data.</text>
</comment>
<organism evidence="1 2">
    <name type="scientific">Natronorubrum tibetense GA33</name>
    <dbReference type="NCBI Taxonomy" id="1114856"/>
    <lineage>
        <taxon>Archaea</taxon>
        <taxon>Methanobacteriati</taxon>
        <taxon>Methanobacteriota</taxon>
        <taxon>Stenosarchaea group</taxon>
        <taxon>Halobacteria</taxon>
        <taxon>Halobacteriales</taxon>
        <taxon>Natrialbaceae</taxon>
        <taxon>Natronorubrum</taxon>
    </lineage>
</organism>